<feature type="domain" description="Solute-binding protein family 5" evidence="5">
    <location>
        <begin position="102"/>
        <end position="463"/>
    </location>
</feature>
<keyword evidence="3" id="KW-0813">Transport</keyword>
<evidence type="ECO:0000256" key="1">
    <source>
        <dbReference type="ARBA" id="ARBA00004418"/>
    </source>
</evidence>
<dbReference type="SUPFAM" id="SSF53850">
    <property type="entry name" value="Periplasmic binding protein-like II"/>
    <property type="match status" value="1"/>
</dbReference>
<evidence type="ECO:0000313" key="6">
    <source>
        <dbReference type="EMBL" id="EKJ95810.1"/>
    </source>
</evidence>
<gene>
    <name evidence="6" type="ORF">C241_10036</name>
</gene>
<dbReference type="Gene3D" id="3.90.76.10">
    <property type="entry name" value="Dipeptide-binding Protein, Domain 1"/>
    <property type="match status" value="1"/>
</dbReference>
<proteinExistence type="inferred from homology"/>
<dbReference type="Gene3D" id="3.40.190.10">
    <property type="entry name" value="Periplasmic binding protein-like II"/>
    <property type="match status" value="1"/>
</dbReference>
<comment type="caution">
    <text evidence="6">The sequence shown here is derived from an EMBL/GenBank/DDBJ whole genome shotgun (WGS) entry which is preliminary data.</text>
</comment>
<dbReference type="InterPro" id="IPR000914">
    <property type="entry name" value="SBP_5_dom"/>
</dbReference>
<sequence>MRCIAPMLSSSKRRFPTGIFMTIGRRQFNKMLLLTTAGTALPGSVFAAGGDASRPVSGGTLRLLYRVDPGNALFAINTSSGTGQAIGPKIVEGLLTFDFDLKPQPLLATEWSVSDDHLRYTFKLRPNVKWHDGKDFTSEDVAFSIFRLKEAHPRGRITYQNVQAVETPDPLTAIIVLSKPAPFLIAAQSSSESPIVPKHIFEKLKPADGQTLQTAIGTGPFKLTEWTPGSHLIFDRNPDYWDAGKPYLDRIILRIITDPAARAVALETGEVDLGDNPVPLADLERLKQNPDLVLDTNTYAYAGPQQQLFFNYDNEIFRKKDVRLAIAKAINLDEIVNVALFGYAQISPSPVSTALPNWYDASVKPYAYDPKEAEKLLDTAGYPRKEDGKRFPVRLTYNSYLTPGYADVLRSQLEKIGIAVEIRKYDLPTYLKTVYTDRAFDLVVESLSNTFDPSLGIQRAYWSKNFKIGLPFSNAANYANPEADALLEAAAIEPDPKKRWVTWSKFQHLIHDDVASVDLVAAGSQIVAHKRVRNYVTGAQGLNWSFGDLWLDPTA</sequence>
<comment type="similarity">
    <text evidence="2">Belongs to the bacterial solute-binding protein 5 family.</text>
</comment>
<evidence type="ECO:0000256" key="4">
    <source>
        <dbReference type="ARBA" id="ARBA00022729"/>
    </source>
</evidence>
<comment type="subcellular location">
    <subcellularLocation>
        <location evidence="1">Periplasm</location>
    </subcellularLocation>
</comment>
<accession>A0ABN0HMJ2</accession>
<dbReference type="PANTHER" id="PTHR30290:SF9">
    <property type="entry name" value="OLIGOPEPTIDE-BINDING PROTEIN APPA"/>
    <property type="match status" value="1"/>
</dbReference>
<keyword evidence="7" id="KW-1185">Reference proteome</keyword>
<evidence type="ECO:0000259" key="5">
    <source>
        <dbReference type="Pfam" id="PF00496"/>
    </source>
</evidence>
<reference evidence="6 7" key="1">
    <citation type="journal article" date="2013" name="Genome Announc.">
        <title>Genome Sequence of Rhizobium lupini HPC(L) Isolated from Saline Desert Soil, Kutch (Gujarat).</title>
        <authorList>
            <person name="Agarwal L."/>
            <person name="Purohit H.J."/>
        </authorList>
    </citation>
    <scope>NUCLEOTIDE SEQUENCE [LARGE SCALE GENOMIC DNA]</scope>
    <source>
        <strain evidence="7">HPC(L)</strain>
    </source>
</reference>
<protein>
    <submittedName>
        <fullName evidence="6">Oligopeptide ABC transporter</fullName>
    </submittedName>
</protein>
<organism evidence="6 7">
    <name type="scientific">Bradyrhizobium lupini HPC(L)</name>
    <dbReference type="NCBI Taxonomy" id="1229491"/>
    <lineage>
        <taxon>Bacteria</taxon>
        <taxon>Pseudomonadati</taxon>
        <taxon>Pseudomonadota</taxon>
        <taxon>Alphaproteobacteria</taxon>
        <taxon>Hyphomicrobiales</taxon>
        <taxon>Nitrobacteraceae</taxon>
        <taxon>Bradyrhizobium</taxon>
    </lineage>
</organism>
<dbReference type="InterPro" id="IPR030678">
    <property type="entry name" value="Peptide/Ni-bd"/>
</dbReference>
<name>A0ABN0HMJ2_RHILU</name>
<evidence type="ECO:0000313" key="7">
    <source>
        <dbReference type="Proteomes" id="UP000017668"/>
    </source>
</evidence>
<evidence type="ECO:0000256" key="2">
    <source>
        <dbReference type="ARBA" id="ARBA00005695"/>
    </source>
</evidence>
<dbReference type="EMBL" id="AMQQ01000015">
    <property type="protein sequence ID" value="EKJ95810.1"/>
    <property type="molecule type" value="Genomic_DNA"/>
</dbReference>
<dbReference type="InterPro" id="IPR039424">
    <property type="entry name" value="SBP_5"/>
</dbReference>
<keyword evidence="4" id="KW-0732">Signal</keyword>
<dbReference type="Proteomes" id="UP000017668">
    <property type="component" value="Unassembled WGS sequence"/>
</dbReference>
<dbReference type="PANTHER" id="PTHR30290">
    <property type="entry name" value="PERIPLASMIC BINDING COMPONENT OF ABC TRANSPORTER"/>
    <property type="match status" value="1"/>
</dbReference>
<dbReference type="Gene3D" id="3.10.105.10">
    <property type="entry name" value="Dipeptide-binding Protein, Domain 3"/>
    <property type="match status" value="1"/>
</dbReference>
<dbReference type="PIRSF" id="PIRSF002741">
    <property type="entry name" value="MppA"/>
    <property type="match status" value="1"/>
</dbReference>
<dbReference type="Pfam" id="PF00496">
    <property type="entry name" value="SBP_bac_5"/>
    <property type="match status" value="1"/>
</dbReference>
<evidence type="ECO:0000256" key="3">
    <source>
        <dbReference type="ARBA" id="ARBA00022448"/>
    </source>
</evidence>
<dbReference type="CDD" id="cd08517">
    <property type="entry name" value="PBP2_NikA_DppA_OppA_like_13"/>
    <property type="match status" value="1"/>
</dbReference>